<dbReference type="InterPro" id="IPR011990">
    <property type="entry name" value="TPR-like_helical_dom_sf"/>
</dbReference>
<evidence type="ECO:0000259" key="7">
    <source>
        <dbReference type="PROSITE" id="PS51755"/>
    </source>
</evidence>
<dbReference type="InterPro" id="IPR036388">
    <property type="entry name" value="WH-like_DNA-bd_sf"/>
</dbReference>
<dbReference type="GO" id="GO:0006355">
    <property type="term" value="P:regulation of DNA-templated transcription"/>
    <property type="evidence" value="ECO:0007669"/>
    <property type="project" value="InterPro"/>
</dbReference>
<protein>
    <submittedName>
        <fullName evidence="8">DNA-binding transcriptional activator of the SARP family</fullName>
    </submittedName>
</protein>
<evidence type="ECO:0000256" key="3">
    <source>
        <dbReference type="ARBA" id="ARBA00023125"/>
    </source>
</evidence>
<dbReference type="Pfam" id="PF13374">
    <property type="entry name" value="TPR_10"/>
    <property type="match status" value="1"/>
</dbReference>
<feature type="coiled-coil region" evidence="6">
    <location>
        <begin position="131"/>
        <end position="158"/>
    </location>
</feature>
<evidence type="ECO:0000256" key="2">
    <source>
        <dbReference type="ARBA" id="ARBA00023015"/>
    </source>
</evidence>
<evidence type="ECO:0000256" key="4">
    <source>
        <dbReference type="ARBA" id="ARBA00023163"/>
    </source>
</evidence>
<evidence type="ECO:0000313" key="8">
    <source>
        <dbReference type="EMBL" id="SDN37840.1"/>
    </source>
</evidence>
<dbReference type="PRINTS" id="PR00364">
    <property type="entry name" value="DISEASERSIST"/>
</dbReference>
<dbReference type="InterPro" id="IPR001867">
    <property type="entry name" value="OmpR/PhoB-type_DNA-bd"/>
</dbReference>
<dbReference type="Pfam" id="PF13432">
    <property type="entry name" value="TPR_16"/>
    <property type="match status" value="1"/>
</dbReference>
<accession>A0A1H0AWH2</accession>
<dbReference type="InterPro" id="IPR002182">
    <property type="entry name" value="NB-ARC"/>
</dbReference>
<organism evidence="8 9">
    <name type="scientific">Allokutzneria albata</name>
    <name type="common">Kibdelosporangium albatum</name>
    <dbReference type="NCBI Taxonomy" id="211114"/>
    <lineage>
        <taxon>Bacteria</taxon>
        <taxon>Bacillati</taxon>
        <taxon>Actinomycetota</taxon>
        <taxon>Actinomycetes</taxon>
        <taxon>Pseudonocardiales</taxon>
        <taxon>Pseudonocardiaceae</taxon>
        <taxon>Allokutzneria</taxon>
    </lineage>
</organism>
<dbReference type="InterPro" id="IPR019734">
    <property type="entry name" value="TPR_rpt"/>
</dbReference>
<dbReference type="GO" id="GO:0000160">
    <property type="term" value="P:phosphorelay signal transduction system"/>
    <property type="evidence" value="ECO:0007669"/>
    <property type="project" value="InterPro"/>
</dbReference>
<dbReference type="STRING" id="211114.SAMN04489726_6324"/>
<dbReference type="PROSITE" id="PS51755">
    <property type="entry name" value="OMPR_PHOB"/>
    <property type="match status" value="1"/>
</dbReference>
<dbReference type="Gene3D" id="1.10.10.10">
    <property type="entry name" value="Winged helix-like DNA-binding domain superfamily/Winged helix DNA-binding domain"/>
    <property type="match status" value="1"/>
</dbReference>
<evidence type="ECO:0000256" key="5">
    <source>
        <dbReference type="PROSITE-ProRule" id="PRU01091"/>
    </source>
</evidence>
<dbReference type="EMBL" id="LT629701">
    <property type="protein sequence ID" value="SDN37840.1"/>
    <property type="molecule type" value="Genomic_DNA"/>
</dbReference>
<keyword evidence="4" id="KW-0804">Transcription</keyword>
<dbReference type="SUPFAM" id="SSF48452">
    <property type="entry name" value="TPR-like"/>
    <property type="match status" value="3"/>
</dbReference>
<dbReference type="Gene3D" id="1.25.40.10">
    <property type="entry name" value="Tetratricopeptide repeat domain"/>
    <property type="match status" value="3"/>
</dbReference>
<reference evidence="8 9" key="1">
    <citation type="submission" date="2016-10" db="EMBL/GenBank/DDBJ databases">
        <authorList>
            <person name="de Groot N.N."/>
        </authorList>
    </citation>
    <scope>NUCLEOTIDE SEQUENCE [LARGE SCALE GENOMIC DNA]</scope>
    <source>
        <strain evidence="8 9">DSM 44149</strain>
    </source>
</reference>
<dbReference type="Pfam" id="PF00486">
    <property type="entry name" value="Trans_reg_C"/>
    <property type="match status" value="1"/>
</dbReference>
<dbReference type="PANTHER" id="PTHR35807">
    <property type="entry name" value="TRANSCRIPTIONAL REGULATOR REDD-RELATED"/>
    <property type="match status" value="1"/>
</dbReference>
<dbReference type="SMART" id="SM00028">
    <property type="entry name" value="TPR"/>
    <property type="match status" value="8"/>
</dbReference>
<dbReference type="InterPro" id="IPR027417">
    <property type="entry name" value="P-loop_NTPase"/>
</dbReference>
<dbReference type="SMART" id="SM01043">
    <property type="entry name" value="BTAD"/>
    <property type="match status" value="1"/>
</dbReference>
<dbReference type="Proteomes" id="UP000183376">
    <property type="component" value="Chromosome I"/>
</dbReference>
<dbReference type="InterPro" id="IPR016032">
    <property type="entry name" value="Sig_transdc_resp-reg_C-effctor"/>
</dbReference>
<evidence type="ECO:0000256" key="6">
    <source>
        <dbReference type="SAM" id="Coils"/>
    </source>
</evidence>
<dbReference type="Pfam" id="PF03704">
    <property type="entry name" value="BTAD"/>
    <property type="match status" value="1"/>
</dbReference>
<evidence type="ECO:0000256" key="1">
    <source>
        <dbReference type="ARBA" id="ARBA00005820"/>
    </source>
</evidence>
<sequence>MLGSLEVVIDGEVVPINAPKQRAVLAALLLHANQLVRTPRLIEHLWGSEAPKDAYNAVQTHITRLRRALGSSDLIRTVEGGYLIHTDGVDLQRFRELVGRARTASGQDALSLLRKATALWRGPLLPDLRDRSALDEELDKIESELLNAAESKVDLELRANRHVEVVAELRALTTSYPLRESLWEKLMLALFRSGRQAEALEAFRMATRVLNAELGVAPGQALRQLHIDILSGQIERQEAVTQAESIAIPRQLPAGAGNFTGRREVVDALLSALKADVGRCPVAVISGSPGVGKTAVAVHVAQRLASTFSSGQLHVDLHGYSSAEPPTAEQIMARFLRALGAAPEEIPAQLEGQREVLRAHLVGRRVLFLLDNAASVEQVRRVLPEVPGCCVLVTSRERLVGVVSGGLETVIRLGALEKPEAVELLGTLLRAESADSESVNDLAELCGRLPLALCIAGANILAEGVALDEYVRRLRGGDRLSILAISGDEQAEVASAFMLSYSSLGDELQSALSLLSVVPGRDFGAEVATACLGSRMPAVVPLLDRLVSANLLEAPYPGRYQFHDLIRLFSEQCLRSNVDIQERRDVELRVYGFYLLGAVRAGKMVSPEKGEHSLPGKFSSLSSVDLRSVGEASEWVTRELGNLVAVVDSARSVQLPEVCWLIPSVLRGYLYKKHRVVEWLHMCSVGLDGARRQGDQESEAAMFQGLGTALWAEGKFDAAVENLAAAVTMWAAASNQAGLQSSLMNLAIVYWDIGDLVRAAEAMEQSAALFDRSVPDPAVAPALVNLAMIYSDSGRLLDSVELYREAFEVCRLFKISWGEANVLSNWGYCSWRLGQLGLSCQLLEQARQRYVELDLGIYQILHLLGNVNVDMGLFGEADKCFKMGLSDCRDIGERKVEQDYLWGLGYLRQRMGELDEAIVWYTDALELARSLGSRSTEAGALLDMATVHAELGRPAVGLRLARQAVRVSAEGGFLTTQGSALTAFAVCCLAVGRAGSAVAFGRKALAVHRETGHRPGEARTLRVIGQALFVAGDRAGALEHWERAVEMFAEMGMPEADGVRELLGQAR</sequence>
<dbReference type="SUPFAM" id="SSF52540">
    <property type="entry name" value="P-loop containing nucleoside triphosphate hydrolases"/>
    <property type="match status" value="1"/>
</dbReference>
<dbReference type="AlphaFoldDB" id="A0A1H0AWH2"/>
<keyword evidence="3 5" id="KW-0238">DNA-binding</keyword>
<comment type="similarity">
    <text evidence="1">Belongs to the AfsR/DnrI/RedD regulatory family.</text>
</comment>
<dbReference type="InterPro" id="IPR005158">
    <property type="entry name" value="BTAD"/>
</dbReference>
<dbReference type="Pfam" id="PF13181">
    <property type="entry name" value="TPR_8"/>
    <property type="match status" value="1"/>
</dbReference>
<dbReference type="Pfam" id="PF00931">
    <property type="entry name" value="NB-ARC"/>
    <property type="match status" value="1"/>
</dbReference>
<keyword evidence="9" id="KW-1185">Reference proteome</keyword>
<name>A0A1H0AWH2_ALLAB</name>
<keyword evidence="6" id="KW-0175">Coiled coil</keyword>
<dbReference type="SUPFAM" id="SSF46894">
    <property type="entry name" value="C-terminal effector domain of the bipartite response regulators"/>
    <property type="match status" value="1"/>
</dbReference>
<evidence type="ECO:0000313" key="9">
    <source>
        <dbReference type="Proteomes" id="UP000183376"/>
    </source>
</evidence>
<proteinExistence type="inferred from homology"/>
<dbReference type="SMART" id="SM00862">
    <property type="entry name" value="Trans_reg_C"/>
    <property type="match status" value="1"/>
</dbReference>
<feature type="domain" description="OmpR/PhoB-type" evidence="7">
    <location>
        <begin position="1"/>
        <end position="86"/>
    </location>
</feature>
<gene>
    <name evidence="8" type="ORF">SAMN04489726_6324</name>
</gene>
<dbReference type="GO" id="GO:0043531">
    <property type="term" value="F:ADP binding"/>
    <property type="evidence" value="ECO:0007669"/>
    <property type="project" value="InterPro"/>
</dbReference>
<dbReference type="InterPro" id="IPR051677">
    <property type="entry name" value="AfsR-DnrI-RedD_regulator"/>
</dbReference>
<dbReference type="PANTHER" id="PTHR35807:SF1">
    <property type="entry name" value="TRANSCRIPTIONAL REGULATOR REDD"/>
    <property type="match status" value="1"/>
</dbReference>
<keyword evidence="2" id="KW-0805">Transcription regulation</keyword>
<dbReference type="GO" id="GO:0003677">
    <property type="term" value="F:DNA binding"/>
    <property type="evidence" value="ECO:0007669"/>
    <property type="project" value="UniProtKB-UniRule"/>
</dbReference>
<dbReference type="Gene3D" id="3.40.50.300">
    <property type="entry name" value="P-loop containing nucleotide triphosphate hydrolases"/>
    <property type="match status" value="1"/>
</dbReference>
<feature type="DNA-binding region" description="OmpR/PhoB-type" evidence="5">
    <location>
        <begin position="1"/>
        <end position="86"/>
    </location>
</feature>
<dbReference type="CDD" id="cd15831">
    <property type="entry name" value="BTAD"/>
    <property type="match status" value="1"/>
</dbReference>
<dbReference type="Pfam" id="PF13424">
    <property type="entry name" value="TPR_12"/>
    <property type="match status" value="1"/>
</dbReference>